<dbReference type="InterPro" id="IPR020588">
    <property type="entry name" value="RecA_ATP-bd"/>
</dbReference>
<evidence type="ECO:0000259" key="7">
    <source>
        <dbReference type="PROSITE" id="PS50162"/>
    </source>
</evidence>
<name>A0A4Y1RTS9_PRUDU</name>
<proteinExistence type="inferred from homology"/>
<dbReference type="InterPro" id="IPR020587">
    <property type="entry name" value="RecA_monomer-monomer_interface"/>
</dbReference>
<dbReference type="InterPro" id="IPR049428">
    <property type="entry name" value="RecA-like_N"/>
</dbReference>
<dbReference type="GO" id="GO:0003697">
    <property type="term" value="F:single-stranded DNA binding"/>
    <property type="evidence" value="ECO:0007669"/>
    <property type="project" value="InterPro"/>
</dbReference>
<dbReference type="GO" id="GO:0005524">
    <property type="term" value="F:ATP binding"/>
    <property type="evidence" value="ECO:0007669"/>
    <property type="project" value="UniProtKB-KW"/>
</dbReference>
<dbReference type="PANTHER" id="PTHR45900:SF4">
    <property type="entry name" value="DNA REPAIR PROTEIN RECA HOMOLOG 2, MITOCHONDRIAL"/>
    <property type="match status" value="1"/>
</dbReference>
<evidence type="ECO:0000259" key="8">
    <source>
        <dbReference type="PROSITE" id="PS50163"/>
    </source>
</evidence>
<dbReference type="Pfam" id="PF00154">
    <property type="entry name" value="RecA_N"/>
    <property type="match status" value="2"/>
</dbReference>
<dbReference type="PANTHER" id="PTHR45900">
    <property type="entry name" value="RECA"/>
    <property type="match status" value="1"/>
</dbReference>
<evidence type="ECO:0000256" key="4">
    <source>
        <dbReference type="ARBA" id="ARBA00023125"/>
    </source>
</evidence>
<dbReference type="PROSITE" id="PS50163">
    <property type="entry name" value="RECA_3"/>
    <property type="match status" value="1"/>
</dbReference>
<reference evidence="9" key="1">
    <citation type="journal article" date="2019" name="Science">
        <title>Mutation of a bHLH transcription factor allowed almond domestication.</title>
        <authorList>
            <person name="Sanchez-Perez R."/>
            <person name="Pavan S."/>
            <person name="Mazzeo R."/>
            <person name="Moldovan C."/>
            <person name="Aiese Cigliano R."/>
            <person name="Del Cueto J."/>
            <person name="Ricciardi F."/>
            <person name="Lotti C."/>
            <person name="Ricciardi L."/>
            <person name="Dicenta F."/>
            <person name="Lopez-Marques R.L."/>
            <person name="Lindberg Moller B."/>
        </authorList>
    </citation>
    <scope>NUCLEOTIDE SEQUENCE</scope>
</reference>
<keyword evidence="2 6" id="KW-0547">Nucleotide-binding</keyword>
<dbReference type="PROSITE" id="PS50162">
    <property type="entry name" value="RECA_2"/>
    <property type="match status" value="1"/>
</dbReference>
<accession>A0A4Y1RTS9</accession>
<keyword evidence="5" id="KW-0233">DNA recombination</keyword>
<dbReference type="GO" id="GO:0006281">
    <property type="term" value="P:DNA repair"/>
    <property type="evidence" value="ECO:0007669"/>
    <property type="project" value="InterPro"/>
</dbReference>
<dbReference type="Gene3D" id="3.40.50.300">
    <property type="entry name" value="P-loop containing nucleotide triphosphate hydrolases"/>
    <property type="match status" value="2"/>
</dbReference>
<dbReference type="AlphaFoldDB" id="A0A4Y1RTS9"/>
<keyword evidence="4" id="KW-0238">DNA-binding</keyword>
<feature type="domain" description="RecA family profile 2" evidence="8">
    <location>
        <begin position="274"/>
        <end position="348"/>
    </location>
</feature>
<evidence type="ECO:0000256" key="1">
    <source>
        <dbReference type="ARBA" id="ARBA00009391"/>
    </source>
</evidence>
<sequence length="404" mass="44576">MRAESRNGATLSELKNPKTLKRSSSFLNPQTAFIHEITHQEMGLLFRPLLAQRLGLAFFKQPSLSSLLCSVHQRGRRYSTTCVAECDGLLDGDDNDDAKVREKDAALRLALSRLSGDFGRESMLSLQRFFRSRRPPIISTGSLKLDLALGIGGLPKGRIVEIYGQEASGKTTLALHIIKEAQKLGGYCAYLDIENAMDPSLAESMGVNTENLLFHIPVAALVPQCELDVVIDGAYRDAQSRIITQALRKIHSSLSRSRTLIVFVNQVRSSPSAGQDFGPMDEVTCGGNALRFYAAVRLRIKRTRLLKTEDKVTGLGICVQVVKNKLAPAMKKADLGIQFGRGLCLESEVFQLACEHGLIAKEGSSYLIGRKVFSTEHAAEQYLAKNDALFDKAVTILRKMMFER</sequence>
<evidence type="ECO:0000313" key="9">
    <source>
        <dbReference type="EMBL" id="BBH07288.1"/>
    </source>
</evidence>
<evidence type="ECO:0000256" key="6">
    <source>
        <dbReference type="RuleBase" id="RU003422"/>
    </source>
</evidence>
<dbReference type="GO" id="GO:0006310">
    <property type="term" value="P:DNA recombination"/>
    <property type="evidence" value="ECO:0007669"/>
    <property type="project" value="UniProtKB-KW"/>
</dbReference>
<dbReference type="GO" id="GO:0140664">
    <property type="term" value="F:ATP-dependent DNA damage sensor activity"/>
    <property type="evidence" value="ECO:0007669"/>
    <property type="project" value="InterPro"/>
</dbReference>
<evidence type="ECO:0000256" key="5">
    <source>
        <dbReference type="ARBA" id="ARBA00023172"/>
    </source>
</evidence>
<organism evidence="9">
    <name type="scientific">Prunus dulcis</name>
    <name type="common">Almond</name>
    <name type="synonym">Amygdalus dulcis</name>
    <dbReference type="NCBI Taxonomy" id="3755"/>
    <lineage>
        <taxon>Eukaryota</taxon>
        <taxon>Viridiplantae</taxon>
        <taxon>Streptophyta</taxon>
        <taxon>Embryophyta</taxon>
        <taxon>Tracheophyta</taxon>
        <taxon>Spermatophyta</taxon>
        <taxon>Magnoliopsida</taxon>
        <taxon>eudicotyledons</taxon>
        <taxon>Gunneridae</taxon>
        <taxon>Pentapetalae</taxon>
        <taxon>rosids</taxon>
        <taxon>fabids</taxon>
        <taxon>Rosales</taxon>
        <taxon>Rosaceae</taxon>
        <taxon>Amygdaloideae</taxon>
        <taxon>Amygdaleae</taxon>
        <taxon>Prunus</taxon>
    </lineage>
</organism>
<dbReference type="InterPro" id="IPR027417">
    <property type="entry name" value="P-loop_NTPase"/>
</dbReference>
<dbReference type="PRINTS" id="PR00142">
    <property type="entry name" value="RECA"/>
</dbReference>
<protein>
    <submittedName>
        <fullName evidence="9">RECA homolog 3</fullName>
    </submittedName>
</protein>
<dbReference type="EMBL" id="AP019303">
    <property type="protein sequence ID" value="BBH07288.1"/>
    <property type="molecule type" value="Genomic_DNA"/>
</dbReference>
<feature type="domain" description="RecA family profile 1" evidence="7">
    <location>
        <begin position="134"/>
        <end position="218"/>
    </location>
</feature>
<dbReference type="InterPro" id="IPR020584">
    <property type="entry name" value="DNA_recomb/repair_RecA_CS"/>
</dbReference>
<dbReference type="SUPFAM" id="SSF52540">
    <property type="entry name" value="P-loop containing nucleoside triphosphate hydrolases"/>
    <property type="match status" value="1"/>
</dbReference>
<comment type="similarity">
    <text evidence="1 6">Belongs to the RecA family.</text>
</comment>
<dbReference type="InterPro" id="IPR013765">
    <property type="entry name" value="DNA_recomb/repair_RecA"/>
</dbReference>
<evidence type="ECO:0000256" key="2">
    <source>
        <dbReference type="ARBA" id="ARBA00022741"/>
    </source>
</evidence>
<evidence type="ECO:0000256" key="3">
    <source>
        <dbReference type="ARBA" id="ARBA00022840"/>
    </source>
</evidence>
<gene>
    <name evidence="9" type="ORF">Prudu_019173</name>
</gene>
<keyword evidence="3 6" id="KW-0067">ATP-binding</keyword>
<dbReference type="PROSITE" id="PS00321">
    <property type="entry name" value="RECA_1"/>
    <property type="match status" value="1"/>
</dbReference>